<dbReference type="PANTHER" id="PTHR31511:SF12">
    <property type="entry name" value="RHO TERMINATION FACTOR N-TERMINAL DOMAIN-CONTAINING PROTEIN"/>
    <property type="match status" value="1"/>
</dbReference>
<feature type="non-terminal residue" evidence="1">
    <location>
        <position position="347"/>
    </location>
</feature>
<dbReference type="AlphaFoldDB" id="A0A9N9P9A2"/>
<dbReference type="OrthoDB" id="2433375at2759"/>
<keyword evidence="2" id="KW-1185">Reference proteome</keyword>
<proteinExistence type="predicted"/>
<organism evidence="1 2">
    <name type="scientific">Cetraspora pellucida</name>
    <dbReference type="NCBI Taxonomy" id="1433469"/>
    <lineage>
        <taxon>Eukaryota</taxon>
        <taxon>Fungi</taxon>
        <taxon>Fungi incertae sedis</taxon>
        <taxon>Mucoromycota</taxon>
        <taxon>Glomeromycotina</taxon>
        <taxon>Glomeromycetes</taxon>
        <taxon>Diversisporales</taxon>
        <taxon>Gigasporaceae</taxon>
        <taxon>Cetraspora</taxon>
    </lineage>
</organism>
<comment type="caution">
    <text evidence="1">The sequence shown here is derived from an EMBL/GenBank/DDBJ whole genome shotgun (WGS) entry which is preliminary data.</text>
</comment>
<dbReference type="Proteomes" id="UP000789759">
    <property type="component" value="Unassembled WGS sequence"/>
</dbReference>
<dbReference type="EMBL" id="CAJVQA010030236">
    <property type="protein sequence ID" value="CAG8798860.1"/>
    <property type="molecule type" value="Genomic_DNA"/>
</dbReference>
<name>A0A9N9P9A2_9GLOM</name>
<dbReference type="PANTHER" id="PTHR31511">
    <property type="entry name" value="PROTEIN CBG23764"/>
    <property type="match status" value="1"/>
</dbReference>
<accession>A0A9N9P9A2</accession>
<evidence type="ECO:0000313" key="1">
    <source>
        <dbReference type="EMBL" id="CAG8798860.1"/>
    </source>
</evidence>
<gene>
    <name evidence="1" type="ORF">CPELLU_LOCUS17557</name>
</gene>
<protein>
    <submittedName>
        <fullName evidence="1">22830_t:CDS:1</fullName>
    </submittedName>
</protein>
<sequence length="347" mass="40539">MCIILTEEDINEHINLSISEIDNKIDSFMKSGSGWNLVRIEILTIEAYIYQRAFGRSYISTPKKLANTKCTINPNNSKIINPVTGALACYYAHKDGYTEHLERIFTKKDYKQYLDIVNLDGIPIPTPICSRIFNKIEEMNPDISINIWEWKEETATSKPVIASKNYNRQHIIYLIALTDIIKSEDYKNKYGQKNHFLWIKNPDGLVYKDNTNKVKKYLCNRCFHSFQLEKSLAYHQKHCFGLGEATQRVELPTKANFEADNKKCDEKYGGQMRKLAEQKANSFCYLVHWIDTGNELVEINRVLAIKHNRIETDKDKKKFNEADSCWICKDKFDTDNKDKIWDHCHIT</sequence>
<reference evidence="1" key="1">
    <citation type="submission" date="2021-06" db="EMBL/GenBank/DDBJ databases">
        <authorList>
            <person name="Kallberg Y."/>
            <person name="Tangrot J."/>
            <person name="Rosling A."/>
        </authorList>
    </citation>
    <scope>NUCLEOTIDE SEQUENCE</scope>
    <source>
        <strain evidence="1">FL966</strain>
    </source>
</reference>
<evidence type="ECO:0000313" key="2">
    <source>
        <dbReference type="Proteomes" id="UP000789759"/>
    </source>
</evidence>